<dbReference type="KEGG" id="ddn:DND132_1787"/>
<evidence type="ECO:0000259" key="5">
    <source>
        <dbReference type="PROSITE" id="PS50893"/>
    </source>
</evidence>
<dbReference type="SMR" id="F0JFZ7"/>
<dbReference type="GO" id="GO:0098796">
    <property type="term" value="C:membrane protein complex"/>
    <property type="evidence" value="ECO:0007669"/>
    <property type="project" value="UniProtKB-ARBA"/>
</dbReference>
<dbReference type="SUPFAM" id="SSF52540">
    <property type="entry name" value="P-loop containing nucleoside triphosphate hydrolases"/>
    <property type="match status" value="1"/>
</dbReference>
<dbReference type="AlphaFoldDB" id="F0JFZ7"/>
<dbReference type="EMBL" id="CP003220">
    <property type="protein sequence ID" value="EGB14993.1"/>
    <property type="molecule type" value="Genomic_DNA"/>
</dbReference>
<comment type="similarity">
    <text evidence="4">Belongs to the ABC transporter superfamily. Macrolide exporter (TC 3.A.1.122) family.</text>
</comment>
<dbReference type="GO" id="GO:0005524">
    <property type="term" value="F:ATP binding"/>
    <property type="evidence" value="ECO:0007669"/>
    <property type="project" value="UniProtKB-KW"/>
</dbReference>
<sequence>MEPAISLNGITKTFLQGKGDESDPGIKVLKGITLDVAPGEFIALQGTSGSGKSTLLHIIGLLDRPTSGVYHLLGRDASNLDDDQQSDLRNKALGFVFQSFYLISYATALENVILPGLYSGRPRAELLSRAEALLERVGLADRMHFKPSRLSGGQQQRVAMARALLNDPRILLADEPTGQLDSNTSAEIMKLFHDVHRAGQTIVLVTHDEDVAREADRIIRLHDGRIAEDVKTNASGGQGGNF</sequence>
<dbReference type="InterPro" id="IPR017871">
    <property type="entry name" value="ABC_transporter-like_CS"/>
</dbReference>
<keyword evidence="7" id="KW-1185">Reference proteome</keyword>
<evidence type="ECO:0000256" key="4">
    <source>
        <dbReference type="ARBA" id="ARBA00038388"/>
    </source>
</evidence>
<dbReference type="InterPro" id="IPR015854">
    <property type="entry name" value="ABC_transpr_LolD-like"/>
</dbReference>
<dbReference type="GO" id="GO:0022857">
    <property type="term" value="F:transmembrane transporter activity"/>
    <property type="evidence" value="ECO:0007669"/>
    <property type="project" value="TreeGrafter"/>
</dbReference>
<dbReference type="Proteomes" id="UP000007845">
    <property type="component" value="Chromosome"/>
</dbReference>
<gene>
    <name evidence="6" type="ORF">DND132_1787</name>
</gene>
<evidence type="ECO:0000256" key="1">
    <source>
        <dbReference type="ARBA" id="ARBA00022448"/>
    </source>
</evidence>
<evidence type="ECO:0000313" key="6">
    <source>
        <dbReference type="EMBL" id="EGB14993.1"/>
    </source>
</evidence>
<reference evidence="6 7" key="1">
    <citation type="journal article" date="2011" name="J. Bacteriol.">
        <title>Genome sequence of the mercury-methylating strain Desulfovibrio desulfuricans ND132.</title>
        <authorList>
            <person name="Brown S.D."/>
            <person name="Gilmour C.C."/>
            <person name="Kucken A.M."/>
            <person name="Wall J.D."/>
            <person name="Elias D.A."/>
            <person name="Brandt C.C."/>
            <person name="Podar M."/>
            <person name="Chertkov O."/>
            <person name="Held B."/>
            <person name="Bruce D.C."/>
            <person name="Detter J.C."/>
            <person name="Tapia R."/>
            <person name="Han C.S."/>
            <person name="Goodwin L.A."/>
            <person name="Cheng J.F."/>
            <person name="Pitluck S."/>
            <person name="Woyke T."/>
            <person name="Mikhailova N."/>
            <person name="Ivanova N.N."/>
            <person name="Han J."/>
            <person name="Lucas S."/>
            <person name="Lapidus A.L."/>
            <person name="Land M.L."/>
            <person name="Hauser L.J."/>
            <person name="Palumbo A.V."/>
        </authorList>
    </citation>
    <scope>NUCLEOTIDE SEQUENCE [LARGE SCALE GENOMIC DNA]</scope>
    <source>
        <strain evidence="6 7">ND132</strain>
    </source>
</reference>
<dbReference type="InterPro" id="IPR017911">
    <property type="entry name" value="MacB-like_ATP-bd"/>
</dbReference>
<feature type="domain" description="ABC transporter" evidence="5">
    <location>
        <begin position="5"/>
        <end position="242"/>
    </location>
</feature>
<dbReference type="GO" id="GO:0005886">
    <property type="term" value="C:plasma membrane"/>
    <property type="evidence" value="ECO:0007669"/>
    <property type="project" value="TreeGrafter"/>
</dbReference>
<dbReference type="InterPro" id="IPR003439">
    <property type="entry name" value="ABC_transporter-like_ATP-bd"/>
</dbReference>
<dbReference type="Gene3D" id="3.40.50.300">
    <property type="entry name" value="P-loop containing nucleotide triphosphate hydrolases"/>
    <property type="match status" value="1"/>
</dbReference>
<dbReference type="SMART" id="SM00382">
    <property type="entry name" value="AAA"/>
    <property type="match status" value="1"/>
</dbReference>
<dbReference type="PANTHER" id="PTHR24220:SF86">
    <property type="entry name" value="ABC TRANSPORTER ABCH.1"/>
    <property type="match status" value="1"/>
</dbReference>
<dbReference type="InterPro" id="IPR003593">
    <property type="entry name" value="AAA+_ATPase"/>
</dbReference>
<keyword evidence="3" id="KW-0067">ATP-binding</keyword>
<dbReference type="PANTHER" id="PTHR24220">
    <property type="entry name" value="IMPORT ATP-BINDING PROTEIN"/>
    <property type="match status" value="1"/>
</dbReference>
<dbReference type="PROSITE" id="PS00211">
    <property type="entry name" value="ABC_TRANSPORTER_1"/>
    <property type="match status" value="1"/>
</dbReference>
<dbReference type="InterPro" id="IPR027417">
    <property type="entry name" value="P-loop_NTPase"/>
</dbReference>
<dbReference type="GO" id="GO:0016887">
    <property type="term" value="F:ATP hydrolysis activity"/>
    <property type="evidence" value="ECO:0007669"/>
    <property type="project" value="InterPro"/>
</dbReference>
<proteinExistence type="inferred from homology"/>
<accession>F0JFZ7</accession>
<protein>
    <submittedName>
        <fullName evidence="6">ABC transporter related protein</fullName>
    </submittedName>
</protein>
<keyword evidence="2" id="KW-0547">Nucleotide-binding</keyword>
<dbReference type="OrthoDB" id="9809450at2"/>
<name>F0JFZ7_9BACT</name>
<evidence type="ECO:0000313" key="7">
    <source>
        <dbReference type="Proteomes" id="UP000007845"/>
    </source>
</evidence>
<evidence type="ECO:0000256" key="3">
    <source>
        <dbReference type="ARBA" id="ARBA00022840"/>
    </source>
</evidence>
<dbReference type="FunFam" id="3.40.50.300:FF:000032">
    <property type="entry name" value="Export ABC transporter ATP-binding protein"/>
    <property type="match status" value="1"/>
</dbReference>
<dbReference type="eggNOG" id="COG1136">
    <property type="taxonomic scope" value="Bacteria"/>
</dbReference>
<dbReference type="Pfam" id="PF00005">
    <property type="entry name" value="ABC_tran"/>
    <property type="match status" value="1"/>
</dbReference>
<dbReference type="RefSeq" id="WP_014322420.1">
    <property type="nucleotide sequence ID" value="NC_016803.1"/>
</dbReference>
<organism evidence="6 7">
    <name type="scientific">Pseudodesulfovibrio mercurii</name>
    <dbReference type="NCBI Taxonomy" id="641491"/>
    <lineage>
        <taxon>Bacteria</taxon>
        <taxon>Pseudomonadati</taxon>
        <taxon>Thermodesulfobacteriota</taxon>
        <taxon>Desulfovibrionia</taxon>
        <taxon>Desulfovibrionales</taxon>
        <taxon>Desulfovibrionaceae</taxon>
    </lineage>
</organism>
<evidence type="ECO:0000256" key="2">
    <source>
        <dbReference type="ARBA" id="ARBA00022741"/>
    </source>
</evidence>
<dbReference type="HOGENOM" id="CLU_000604_1_22_7"/>
<dbReference type="STRING" id="641491.DND132_1787"/>
<dbReference type="PROSITE" id="PS50893">
    <property type="entry name" value="ABC_TRANSPORTER_2"/>
    <property type="match status" value="1"/>
</dbReference>
<keyword evidence="1" id="KW-0813">Transport</keyword>
<dbReference type="CDD" id="cd03255">
    <property type="entry name" value="ABC_MJ0796_LolCDE_FtsE"/>
    <property type="match status" value="1"/>
</dbReference>